<dbReference type="EMBL" id="LHXY01000009">
    <property type="protein sequence ID" value="KXB02212.1"/>
    <property type="molecule type" value="Genomic_DNA"/>
</dbReference>
<name>A0A133V704_9EURY</name>
<organism evidence="1 2">
    <name type="scientific">candidate division MSBL1 archaeon SCGC-AAA261F17</name>
    <dbReference type="NCBI Taxonomy" id="1698274"/>
    <lineage>
        <taxon>Archaea</taxon>
        <taxon>Methanobacteriati</taxon>
        <taxon>Methanobacteriota</taxon>
        <taxon>candidate division MSBL1</taxon>
    </lineage>
</organism>
<accession>A0A133V704</accession>
<protein>
    <submittedName>
        <fullName evidence="1">Uncharacterized protein</fullName>
    </submittedName>
</protein>
<comment type="caution">
    <text evidence="1">The sequence shown here is derived from an EMBL/GenBank/DDBJ whole genome shotgun (WGS) entry which is preliminary data.</text>
</comment>
<dbReference type="AlphaFoldDB" id="A0A133V704"/>
<gene>
    <name evidence="1" type="ORF">AKJ44_01155</name>
</gene>
<sequence length="108" mass="12795">MDRQARLSVGDHWMYERSFPRQEPKIIVEYRIVGNEKIKDVNTLIVEWEERLRGGERSLISGKLWIDEETEHFLKGERSFHDESGGMLEAEPLGKSRLENWRVKGRAR</sequence>
<keyword evidence="2" id="KW-1185">Reference proteome</keyword>
<reference evidence="1 2" key="1">
    <citation type="journal article" date="2016" name="Sci. Rep.">
        <title>Metabolic traits of an uncultured archaeal lineage -MSBL1- from brine pools of the Red Sea.</title>
        <authorList>
            <person name="Mwirichia R."/>
            <person name="Alam I."/>
            <person name="Rashid M."/>
            <person name="Vinu M."/>
            <person name="Ba-Alawi W."/>
            <person name="Anthony Kamau A."/>
            <person name="Kamanda Ngugi D."/>
            <person name="Goker M."/>
            <person name="Klenk H.P."/>
            <person name="Bajic V."/>
            <person name="Stingl U."/>
        </authorList>
    </citation>
    <scope>NUCLEOTIDE SEQUENCE [LARGE SCALE GENOMIC DNA]</scope>
    <source>
        <strain evidence="1">SCGC-AAA261F17</strain>
    </source>
</reference>
<evidence type="ECO:0000313" key="1">
    <source>
        <dbReference type="EMBL" id="KXB02212.1"/>
    </source>
</evidence>
<evidence type="ECO:0000313" key="2">
    <source>
        <dbReference type="Proteomes" id="UP000070035"/>
    </source>
</evidence>
<dbReference type="Proteomes" id="UP000070035">
    <property type="component" value="Unassembled WGS sequence"/>
</dbReference>
<proteinExistence type="predicted"/>